<organism evidence="2 3">
    <name type="scientific">Stygiolobus caldivivus</name>
    <dbReference type="NCBI Taxonomy" id="2824673"/>
    <lineage>
        <taxon>Archaea</taxon>
        <taxon>Thermoproteota</taxon>
        <taxon>Thermoprotei</taxon>
        <taxon>Sulfolobales</taxon>
        <taxon>Sulfolobaceae</taxon>
        <taxon>Stygiolobus</taxon>
    </lineage>
</organism>
<reference evidence="2 3" key="1">
    <citation type="submission" date="2021-04" db="EMBL/GenBank/DDBJ databases">
        <title>Complete genome sequence of Stygiolobus sp. KN-1.</title>
        <authorList>
            <person name="Nakamura K."/>
            <person name="Sakai H."/>
            <person name="Kurosawa N."/>
        </authorList>
    </citation>
    <scope>NUCLEOTIDE SEQUENCE [LARGE SCALE GENOMIC DNA]</scope>
    <source>
        <strain evidence="2 3">KN-1</strain>
    </source>
</reference>
<dbReference type="KEGG" id="csty:KN1_21200"/>
<dbReference type="AlphaFoldDB" id="A0A8D5U8E6"/>
<name>A0A8D5U8E6_9CREN</name>
<evidence type="ECO:0000256" key="1">
    <source>
        <dbReference type="SAM" id="Coils"/>
    </source>
</evidence>
<protein>
    <submittedName>
        <fullName evidence="2">Uncharacterized protein</fullName>
    </submittedName>
</protein>
<dbReference type="EMBL" id="AP024597">
    <property type="protein sequence ID" value="BCU70823.1"/>
    <property type="molecule type" value="Genomic_DNA"/>
</dbReference>
<keyword evidence="3" id="KW-1185">Reference proteome</keyword>
<keyword evidence="1" id="KW-0175">Coiled coil</keyword>
<dbReference type="Proteomes" id="UP000825123">
    <property type="component" value="Chromosome"/>
</dbReference>
<evidence type="ECO:0000313" key="3">
    <source>
        <dbReference type="Proteomes" id="UP000825123"/>
    </source>
</evidence>
<dbReference type="GeneID" id="66163856"/>
<gene>
    <name evidence="2" type="ORF">KN1_21200</name>
</gene>
<accession>A0A8D5U8E6</accession>
<feature type="coiled-coil region" evidence="1">
    <location>
        <begin position="402"/>
        <end position="429"/>
    </location>
</feature>
<evidence type="ECO:0000313" key="2">
    <source>
        <dbReference type="EMBL" id="BCU70823.1"/>
    </source>
</evidence>
<sequence length="491" mass="54457">MAVGEASLSSLISAISAAVGANITLTTQQEQCLKYGLRKYYQLFVQRSNQKYGVYPALASSDRVLKEASNSPEKIFRQGIVVQTTDTGEWYYIGGISKYWTYGNLIVYRGGSRATSQGKLTRGLIDSFVEKTGGLGVVPLYKQRVWPIWYNSERKVPQVWYNPPLLQDCQGRSSLLWDSLSSIEVAYYVAVVSEAPRLLFEILSRGGSLTYSREGDYSLSAAAKDYIDSASDTYPFIYFATATALTVAQALNLKDYPSFTFNAPTAEALSECNDIMPPGACALLGVHDLVNFNDINIGAPVFSVISCGDSCSQFGLIGFVSGYSAVSLKELKVQPLYLNVIPPPSSFTSAAIKEWAGRVGITDLLQKLLEAGEKFRKAVSALSTTFPWFIATAASLYVAWVEVSYEEGLKEAEERAKELKEIYEKVVNELAGKQPPMTEKRSYKKWYKYKTVVEKCVQEVMVDDPGATYEELADETELCIEYSHVEAYPRF</sequence>
<proteinExistence type="predicted"/>
<dbReference type="RefSeq" id="WP_221287477.1">
    <property type="nucleotide sequence ID" value="NZ_AP024597.1"/>
</dbReference>